<protein>
    <submittedName>
        <fullName evidence="1">7994_t:CDS:1</fullName>
    </submittedName>
</protein>
<keyword evidence="2" id="KW-1185">Reference proteome</keyword>
<sequence>GKIDNSKSQSDGENQKENQDHIESRVGQAALYGIYYDDTEYDYLQHLKPIGEEGGGGSVFIEASPGKNQEKKKGGNLSLVKDEELINQESSKKEKKVSIVLPKEVLPSKEEIPIDHLDRSYIPDDLQGFQPDLDQNLREILEALENEAYVENDLSDDFFAALNDEGENDDDHEEGSDLYEDDRRSRTTGYSMTSSIMYRNDKLRLLDDQFEK</sequence>
<evidence type="ECO:0000313" key="2">
    <source>
        <dbReference type="Proteomes" id="UP000789525"/>
    </source>
</evidence>
<reference evidence="1" key="1">
    <citation type="submission" date="2021-06" db="EMBL/GenBank/DDBJ databases">
        <authorList>
            <person name="Kallberg Y."/>
            <person name="Tangrot J."/>
            <person name="Rosling A."/>
        </authorList>
    </citation>
    <scope>NUCLEOTIDE SEQUENCE</scope>
    <source>
        <strain evidence="1">CL356</strain>
    </source>
</reference>
<accession>A0ACA9QGB3</accession>
<comment type="caution">
    <text evidence="1">The sequence shown here is derived from an EMBL/GenBank/DDBJ whole genome shotgun (WGS) entry which is preliminary data.</text>
</comment>
<gene>
    <name evidence="1" type="ORF">ACOLOM_LOCUS12519</name>
</gene>
<feature type="non-terminal residue" evidence="1">
    <location>
        <position position="212"/>
    </location>
</feature>
<dbReference type="EMBL" id="CAJVPT010051177">
    <property type="protein sequence ID" value="CAG8747376.1"/>
    <property type="molecule type" value="Genomic_DNA"/>
</dbReference>
<proteinExistence type="predicted"/>
<organism evidence="1 2">
    <name type="scientific">Acaulospora colombiana</name>
    <dbReference type="NCBI Taxonomy" id="27376"/>
    <lineage>
        <taxon>Eukaryota</taxon>
        <taxon>Fungi</taxon>
        <taxon>Fungi incertae sedis</taxon>
        <taxon>Mucoromycota</taxon>
        <taxon>Glomeromycotina</taxon>
        <taxon>Glomeromycetes</taxon>
        <taxon>Diversisporales</taxon>
        <taxon>Acaulosporaceae</taxon>
        <taxon>Acaulospora</taxon>
    </lineage>
</organism>
<feature type="non-terminal residue" evidence="1">
    <location>
        <position position="1"/>
    </location>
</feature>
<evidence type="ECO:0000313" key="1">
    <source>
        <dbReference type="EMBL" id="CAG8747376.1"/>
    </source>
</evidence>
<name>A0ACA9QGB3_9GLOM</name>
<dbReference type="Proteomes" id="UP000789525">
    <property type="component" value="Unassembled WGS sequence"/>
</dbReference>